<feature type="transmembrane region" description="Helical" evidence="1">
    <location>
        <begin position="20"/>
        <end position="37"/>
    </location>
</feature>
<keyword evidence="1" id="KW-0472">Membrane</keyword>
<reference evidence="2 4" key="1">
    <citation type="submission" date="2015-02" db="EMBL/GenBank/DDBJ databases">
        <title>Pseudomonas helleri sp. nov. and Pseudomonas weihenstephanensis sp. nov., isolated from raw cows milk.</title>
        <authorList>
            <person name="von Neubeck M."/>
            <person name="Huptas C."/>
            <person name="Wenning M."/>
            <person name="Scherer S."/>
        </authorList>
    </citation>
    <scope>NUCLEOTIDE SEQUENCE [LARGE SCALE GENOMIC DNA]</scope>
    <source>
        <strain evidence="2 4">DSM 21104</strain>
    </source>
</reference>
<protein>
    <submittedName>
        <fullName evidence="3">PepSY-associated TM region</fullName>
    </submittedName>
</protein>
<dbReference type="Proteomes" id="UP000036395">
    <property type="component" value="Unassembled WGS sequence"/>
</dbReference>
<accession>A0A0J6GQK0</accession>
<name>A0A0J6GQK0_PSETA</name>
<evidence type="ECO:0000256" key="1">
    <source>
        <dbReference type="SAM" id="Phobius"/>
    </source>
</evidence>
<sequence length="234" mass="25558">MKQKPLTQSLSWLHTWDGLVFGWILFSIFLTGTLAVFDKEIDGWMRPEIPAHSLDKAQSAQRALDYLQHQHPDASAWNIGLATERSPSLTVSAGEQRRGGWEVRVFFAVWLLSLGYAVIRPWLDAWREQLGLTALLCIGLPALNLLGGNRGDHVYLEVTTVLMGLLLAWTCWKLSQPKQERDALGVGHGAGGMVRTDLPGGTGGGFCAALCRRGGVVVLGGAWVLLGLMYLLGP</sequence>
<keyword evidence="1" id="KW-1133">Transmembrane helix</keyword>
<evidence type="ECO:0000313" key="2">
    <source>
        <dbReference type="EMBL" id="KMM84394.1"/>
    </source>
</evidence>
<gene>
    <name evidence="3" type="ORF">SAMN04490203_2605</name>
    <name evidence="2" type="ORF">TU78_14350</name>
</gene>
<evidence type="ECO:0000313" key="5">
    <source>
        <dbReference type="Proteomes" id="UP000183155"/>
    </source>
</evidence>
<dbReference type="PANTHER" id="PTHR34219">
    <property type="entry name" value="IRON-REGULATED INNER MEMBRANE PROTEIN-RELATED"/>
    <property type="match status" value="1"/>
</dbReference>
<organism evidence="2 4">
    <name type="scientific">Pseudomonas taetrolens</name>
    <dbReference type="NCBI Taxonomy" id="47884"/>
    <lineage>
        <taxon>Bacteria</taxon>
        <taxon>Pseudomonadati</taxon>
        <taxon>Pseudomonadota</taxon>
        <taxon>Gammaproteobacteria</taxon>
        <taxon>Pseudomonadales</taxon>
        <taxon>Pseudomonadaceae</taxon>
        <taxon>Pseudomonas</taxon>
    </lineage>
</organism>
<keyword evidence="1" id="KW-0812">Transmembrane</keyword>
<dbReference type="Pfam" id="PF03929">
    <property type="entry name" value="PepSY_TM"/>
    <property type="match status" value="1"/>
</dbReference>
<dbReference type="PATRIC" id="fig|47884.3.peg.3329"/>
<dbReference type="STRING" id="47884.SAMN04490203_2605"/>
<feature type="transmembrane region" description="Helical" evidence="1">
    <location>
        <begin position="105"/>
        <end position="123"/>
    </location>
</feature>
<dbReference type="PANTHER" id="PTHR34219:SF4">
    <property type="entry name" value="PEPSY DOMAIN-CONTAINING PROTEIN"/>
    <property type="match status" value="1"/>
</dbReference>
<proteinExistence type="predicted"/>
<dbReference type="AlphaFoldDB" id="A0A0J6GQK0"/>
<feature type="transmembrane region" description="Helical" evidence="1">
    <location>
        <begin position="214"/>
        <end position="233"/>
    </location>
</feature>
<feature type="transmembrane region" description="Helical" evidence="1">
    <location>
        <begin position="154"/>
        <end position="175"/>
    </location>
</feature>
<dbReference type="EMBL" id="JYLA01000005">
    <property type="protein sequence ID" value="KMM84394.1"/>
    <property type="molecule type" value="Genomic_DNA"/>
</dbReference>
<evidence type="ECO:0000313" key="4">
    <source>
        <dbReference type="Proteomes" id="UP000036395"/>
    </source>
</evidence>
<evidence type="ECO:0000313" key="3">
    <source>
        <dbReference type="EMBL" id="SEC53860.1"/>
    </source>
</evidence>
<dbReference type="EMBL" id="FNRS01000001">
    <property type="protein sequence ID" value="SEC53860.1"/>
    <property type="molecule type" value="Genomic_DNA"/>
</dbReference>
<dbReference type="Proteomes" id="UP000183155">
    <property type="component" value="Unassembled WGS sequence"/>
</dbReference>
<dbReference type="InterPro" id="IPR005625">
    <property type="entry name" value="PepSY-ass_TM"/>
</dbReference>
<keyword evidence="5" id="KW-1185">Reference proteome</keyword>
<comment type="caution">
    <text evidence="2">The sequence shown here is derived from an EMBL/GenBank/DDBJ whole genome shotgun (WGS) entry which is preliminary data.</text>
</comment>
<reference evidence="3 5" key="2">
    <citation type="submission" date="2016-10" db="EMBL/GenBank/DDBJ databases">
        <authorList>
            <person name="Varghese N."/>
            <person name="Submissions S."/>
        </authorList>
    </citation>
    <scope>NUCLEOTIDE SEQUENCE [LARGE SCALE GENOMIC DNA]</scope>
    <source>
        <strain evidence="3 5">BS3652</strain>
    </source>
</reference>